<dbReference type="Pfam" id="PF17517">
    <property type="entry name" value="IgGFc_binding"/>
    <property type="match status" value="1"/>
</dbReference>
<accession>A0A0C2A6T4</accession>
<dbReference type="PANTHER" id="PTHR46534:SF2">
    <property type="entry name" value="VWFD DOMAIN-CONTAINING PROTEIN"/>
    <property type="match status" value="1"/>
</dbReference>
<reference evidence="3 4" key="1">
    <citation type="submission" date="2014-12" db="EMBL/GenBank/DDBJ databases">
        <title>Genome assembly of Enhygromyxa salina DSM 15201.</title>
        <authorList>
            <person name="Sharma G."/>
            <person name="Subramanian S."/>
        </authorList>
    </citation>
    <scope>NUCLEOTIDE SEQUENCE [LARGE SCALE GENOMIC DNA]</scope>
    <source>
        <strain evidence="3 4">DSM 15201</strain>
    </source>
</reference>
<gene>
    <name evidence="3" type="ORF">DB30_04578</name>
</gene>
<proteinExistence type="predicted"/>
<dbReference type="PANTHER" id="PTHR46534">
    <property type="entry name" value="IGGFC_BINDING DOMAIN-CONTAINING PROTEIN"/>
    <property type="match status" value="1"/>
</dbReference>
<evidence type="ECO:0000256" key="1">
    <source>
        <dbReference type="SAM" id="MobiDB-lite"/>
    </source>
</evidence>
<name>A0A0C2A6T4_9BACT</name>
<organism evidence="3 4">
    <name type="scientific">Enhygromyxa salina</name>
    <dbReference type="NCBI Taxonomy" id="215803"/>
    <lineage>
        <taxon>Bacteria</taxon>
        <taxon>Pseudomonadati</taxon>
        <taxon>Myxococcota</taxon>
        <taxon>Polyangia</taxon>
        <taxon>Nannocystales</taxon>
        <taxon>Nannocystaceae</taxon>
        <taxon>Enhygromyxa</taxon>
    </lineage>
</organism>
<evidence type="ECO:0000259" key="2">
    <source>
        <dbReference type="Pfam" id="PF17517"/>
    </source>
</evidence>
<feature type="compositionally biased region" description="Acidic residues" evidence="1">
    <location>
        <begin position="1"/>
        <end position="18"/>
    </location>
</feature>
<dbReference type="EMBL" id="JMCC02000004">
    <property type="protein sequence ID" value="KIG19113.1"/>
    <property type="molecule type" value="Genomic_DNA"/>
</dbReference>
<sequence>MGDGDGDGDDGDSGDGDGDPTTGGSGPKFDLNPVPDSNGETGGGFMGIPEDCDTAAQVESAVGCLFFGLDLDNLSSGETSQYGIIVSNVQEDQVASAFVEQKVGGNWNMIAGPQDIQPLDSFAFFLPDNHQEGSGLKVGGAYRVTTDVPTVAYEFNPYDGQVSYTSDASLLYPVASWDYIYDIVGYHVTIGYGSYINVVGAVDGTQLEVTVSVPTVAGPGIPAGQPNVPFILQLDEGDVAQISTEVANSSMTGTRLLTDEDHPVGVFTGTECTNTGQGACDHMEEMLTGLRLWGTQFVASRMPIRQVNDPEATIWQIYASEDDTTVTLDASVEVTGLPPGPIMLNAGDKVEFSATGSIANPGDFFVEADKPIAVMSYLIGINSGDGDPAMLQMSPVEQYLPRYVVLVPETWINDYLVITRLEGAQVEVDGVVVPDMEFIPVGNGEYEVARLLTPDGVHAVDGLGDPVSVAVVGFDSYDSYAYLGGVGTSVINPSPQG</sequence>
<protein>
    <submittedName>
        <fullName evidence="3">Hemagglutinin/hemolysin-related protein</fullName>
    </submittedName>
</protein>
<dbReference type="Proteomes" id="UP000031599">
    <property type="component" value="Unassembled WGS sequence"/>
</dbReference>
<feature type="region of interest" description="Disordered" evidence="1">
    <location>
        <begin position="1"/>
        <end position="48"/>
    </location>
</feature>
<comment type="caution">
    <text evidence="3">The sequence shown here is derived from an EMBL/GenBank/DDBJ whole genome shotgun (WGS) entry which is preliminary data.</text>
</comment>
<dbReference type="AlphaFoldDB" id="A0A0C2A6T4"/>
<evidence type="ECO:0000313" key="3">
    <source>
        <dbReference type="EMBL" id="KIG19113.1"/>
    </source>
</evidence>
<dbReference type="InterPro" id="IPR035234">
    <property type="entry name" value="IgGFc-bd_N"/>
</dbReference>
<feature type="domain" description="IgGFc-binding protein N-terminal" evidence="2">
    <location>
        <begin position="167"/>
        <end position="473"/>
    </location>
</feature>
<evidence type="ECO:0000313" key="4">
    <source>
        <dbReference type="Proteomes" id="UP000031599"/>
    </source>
</evidence>